<dbReference type="EMBL" id="LXWW01000288">
    <property type="protein sequence ID" value="OAO14118.1"/>
    <property type="molecule type" value="Genomic_DNA"/>
</dbReference>
<dbReference type="Pfam" id="PF05193">
    <property type="entry name" value="Peptidase_M16_C"/>
    <property type="match status" value="2"/>
</dbReference>
<name>A0A196SAR8_BLAHN</name>
<evidence type="ECO:0000313" key="3">
    <source>
        <dbReference type="Proteomes" id="UP000078348"/>
    </source>
</evidence>
<dbReference type="OrthoDB" id="200034at2759"/>
<keyword evidence="3" id="KW-1185">Reference proteome</keyword>
<comment type="caution">
    <text evidence="2">The sequence shown here is derived from an EMBL/GenBank/DDBJ whole genome shotgun (WGS) entry which is preliminary data.</text>
</comment>
<dbReference type="STRING" id="478820.A0A196SAR8"/>
<proteinExistence type="predicted"/>
<feature type="domain" description="Peptidase M16 C-terminal" evidence="1">
    <location>
        <begin position="192"/>
        <end position="385"/>
    </location>
</feature>
<dbReference type="Proteomes" id="UP000078348">
    <property type="component" value="Unassembled WGS sequence"/>
</dbReference>
<dbReference type="SUPFAM" id="SSF63411">
    <property type="entry name" value="LuxS/MPP-like metallohydrolase"/>
    <property type="match status" value="3"/>
</dbReference>
<dbReference type="PANTHER" id="PTHR43016">
    <property type="entry name" value="PRESEQUENCE PROTEASE"/>
    <property type="match status" value="1"/>
</dbReference>
<feature type="domain" description="Peptidase M16 C-terminal" evidence="1">
    <location>
        <begin position="762"/>
        <end position="931"/>
    </location>
</feature>
<accession>A0A196SAR8</accession>
<organism evidence="2 3">
    <name type="scientific">Blastocystis sp. subtype 1 (strain ATCC 50177 / NandII)</name>
    <dbReference type="NCBI Taxonomy" id="478820"/>
    <lineage>
        <taxon>Eukaryota</taxon>
        <taxon>Sar</taxon>
        <taxon>Stramenopiles</taxon>
        <taxon>Bigyra</taxon>
        <taxon>Opalozoa</taxon>
        <taxon>Opalinata</taxon>
        <taxon>Blastocystidae</taxon>
        <taxon>Blastocystis</taxon>
    </lineage>
</organism>
<dbReference type="Gene3D" id="3.30.830.10">
    <property type="entry name" value="Metalloenzyme, LuxS/M16 peptidase-like"/>
    <property type="match status" value="4"/>
</dbReference>
<evidence type="ECO:0000313" key="2">
    <source>
        <dbReference type="EMBL" id="OAO14118.1"/>
    </source>
</evidence>
<dbReference type="PANTHER" id="PTHR43016:SF16">
    <property type="entry name" value="METALLOPROTEASE, PUTATIVE (AFU_ORTHOLOGUE AFUA_4G07610)-RELATED"/>
    <property type="match status" value="1"/>
</dbReference>
<dbReference type="AlphaFoldDB" id="A0A196SAR8"/>
<dbReference type="InterPro" id="IPR011249">
    <property type="entry name" value="Metalloenz_LuxS/M16"/>
</dbReference>
<protein>
    <submittedName>
        <fullName evidence="2">Metalloendopeptidase</fullName>
    </submittedName>
</protein>
<dbReference type="GO" id="GO:0046872">
    <property type="term" value="F:metal ion binding"/>
    <property type="evidence" value="ECO:0007669"/>
    <property type="project" value="InterPro"/>
</dbReference>
<reference evidence="2 3" key="1">
    <citation type="submission" date="2016-05" db="EMBL/GenBank/DDBJ databases">
        <title>Nuclear genome of Blastocystis sp. subtype 1 NandII.</title>
        <authorList>
            <person name="Gentekaki E."/>
            <person name="Curtis B."/>
            <person name="Stairs C."/>
            <person name="Eme L."/>
            <person name="Herman E."/>
            <person name="Klimes V."/>
            <person name="Arias M.C."/>
            <person name="Elias M."/>
            <person name="Hilliou F."/>
            <person name="Klute M."/>
            <person name="Malik S.-B."/>
            <person name="Pightling A."/>
            <person name="Rachubinski R."/>
            <person name="Salas D."/>
            <person name="Schlacht A."/>
            <person name="Suga H."/>
            <person name="Archibald J."/>
            <person name="Ball S.G."/>
            <person name="Clark G."/>
            <person name="Dacks J."/>
            <person name="Van Der Giezen M."/>
            <person name="Tsaousis A."/>
            <person name="Roger A."/>
        </authorList>
    </citation>
    <scope>NUCLEOTIDE SEQUENCE [LARGE SCALE GENOMIC DNA]</scope>
    <source>
        <strain evidence="3">ATCC 50177 / NandII</strain>
    </source>
</reference>
<dbReference type="FunFam" id="3.30.830.10:FF:000015">
    <property type="entry name" value="Putative zinc metalloprotease"/>
    <property type="match status" value="1"/>
</dbReference>
<sequence>MFRLIGSSSIGGNQVSLYRLNRTGLTVYTIHSDSTIVNSYFVVPTEAIDTDYSRKDDGLPHTHIRYFFIHLASFIEDYPYKGILDNIANRCFAQGTNAWTDVDHTCFTLEVAGIEGFMRILPIYLDHVLYPRLTESAFITEVHSINEEGEDEGVVYSEMESVQNTYSEIMSRKMLHLLYGESGGDIANLRSLRVDQIRRFHRDFYRPENLCLIVGGKWEDDTPLLQAVLAFEDKILGKRARDDIPPYQRPWTDESLIPQHAPGSAEPVVVEFPSTEEEGSNCHVTVGALTVPLSDVKTRSMLEVLLSYLTDSVNSVFFRAFVSEQKVCGAVSYNLYENSTAAYEVVFSNVQRGDVTRIKPAFDALIQDTLRDGIDARRMEDTIRSLQRRACKELEDSPVATLSDPMILHFIYGDRSGSAEEFQQLRAQLDTQSILQEMLAVPAAAWLDLLARFFTPRAALFTVIAVPSAATADALAAEEQEVVQKRVATLGEAGLEALGERAEAAQRENETPIPPALVESVAMPSIGALFYREQCSCEVVEKAVVNVCTCSDQGMMAALKQQATEVANSGLLYPTKCIQYNTEFASISVILSTQHLTVAEKRLLPILLSCLEECPQRRADGSLRPREEVIDALYRDTVSHSLQLGVQEAEGYSPNRDCEGASLLLEVPGEALERGLELAEDVLVHGEVEAESVHRVLARAAKQLEEQVHGGEAVSMALLRRLMLREESNYNCFDPLRTRNQMMAWLRRWDQPAERERLVRALQAVREKLIDPHNIQLCIAADFRKHSLSAAALFAHQFHKRTVIQPAPTLRVLPSNRFAQRTPAGRGVICGMKDVTTASFNLVIPHSSTDALHERMVATVAKNVLTGFEGPLWRAIRGKGLSYDFSVTDRRDQGFLYFCLDDCSAPADSYQAAMEVVEEVEENGISSMDFESGCGSTCYALCTKMDSPSLDGVVRFTRQMKELSALAELEELSKITKEEVEECIRTMWKDLFDVEKGCFVMTCPQDKVEEYMEDFKELGFEIEVREYETVLNSSFD</sequence>
<evidence type="ECO:0000259" key="1">
    <source>
        <dbReference type="Pfam" id="PF05193"/>
    </source>
</evidence>
<dbReference type="InterPro" id="IPR007863">
    <property type="entry name" value="Peptidase_M16_C"/>
</dbReference>
<gene>
    <name evidence="2" type="ORF">AV274_4184</name>
</gene>